<feature type="region of interest" description="Disordered" evidence="6">
    <location>
        <begin position="76"/>
        <end position="98"/>
    </location>
</feature>
<reference evidence="8 9" key="1">
    <citation type="submission" date="2016-04" db="EMBL/GenBank/DDBJ databases">
        <title>Genome analyses suggest a sexual origin of heterokaryosis in a supposedly ancient asexual fungus.</title>
        <authorList>
            <person name="Ropars J."/>
            <person name="Sedzielewska K."/>
            <person name="Noel J."/>
            <person name="Charron P."/>
            <person name="Farinelli L."/>
            <person name="Marton T."/>
            <person name="Kruger M."/>
            <person name="Pelin A."/>
            <person name="Brachmann A."/>
            <person name="Corradi N."/>
        </authorList>
    </citation>
    <scope>NUCLEOTIDE SEQUENCE [LARGE SCALE GENOMIC DNA]</scope>
    <source>
        <strain evidence="8 9">C2</strain>
    </source>
</reference>
<dbReference type="PANTHER" id="PTHR46481">
    <property type="entry name" value="ZINC FINGER BED DOMAIN-CONTAINING PROTEIN 4"/>
    <property type="match status" value="1"/>
</dbReference>
<evidence type="ECO:0000313" key="9">
    <source>
        <dbReference type="Proteomes" id="UP000233469"/>
    </source>
</evidence>
<evidence type="ECO:0000256" key="5">
    <source>
        <dbReference type="ARBA" id="ARBA00023242"/>
    </source>
</evidence>
<dbReference type="InterPro" id="IPR012337">
    <property type="entry name" value="RNaseH-like_sf"/>
</dbReference>
<dbReference type="InterPro" id="IPR052035">
    <property type="entry name" value="ZnF_BED_domain_contain"/>
</dbReference>
<dbReference type="VEuPathDB" id="FungiDB:FUN_006863"/>
<comment type="caution">
    <text evidence="8">The sequence shown here is derived from an EMBL/GenBank/DDBJ whole genome shotgun (WGS) entry which is preliminary data.</text>
</comment>
<dbReference type="VEuPathDB" id="FungiDB:RhiirA1_479728"/>
<proteinExistence type="predicted"/>
<dbReference type="VEuPathDB" id="FungiDB:RhiirA1_474717"/>
<dbReference type="VEuPathDB" id="FungiDB:FUN_017779"/>
<dbReference type="EMBL" id="LLXL01000584">
    <property type="protein sequence ID" value="PKK70737.1"/>
    <property type="molecule type" value="Genomic_DNA"/>
</dbReference>
<dbReference type="AlphaFoldDB" id="A0A2N1N9Z8"/>
<reference evidence="8 9" key="2">
    <citation type="submission" date="2017-10" db="EMBL/GenBank/DDBJ databases">
        <title>Extensive intraspecific genome diversity in a model arbuscular mycorrhizal fungus.</title>
        <authorList>
            <person name="Chen E.C.H."/>
            <person name="Morin E."/>
            <person name="Baudet D."/>
            <person name="Noel J."/>
            <person name="Ndikumana S."/>
            <person name="Charron P."/>
            <person name="St-Onge C."/>
            <person name="Giorgi J."/>
            <person name="Grigoriev I.V."/>
            <person name="Roux C."/>
            <person name="Martin F.M."/>
            <person name="Corradi N."/>
        </authorList>
    </citation>
    <scope>NUCLEOTIDE SEQUENCE [LARGE SCALE GENOMIC DNA]</scope>
    <source>
        <strain evidence="8 9">C2</strain>
    </source>
</reference>
<accession>A0A2N1N9Z8</accession>
<evidence type="ECO:0000256" key="1">
    <source>
        <dbReference type="ARBA" id="ARBA00004123"/>
    </source>
</evidence>
<dbReference type="InterPro" id="IPR007021">
    <property type="entry name" value="DUF659"/>
</dbReference>
<evidence type="ECO:0000259" key="7">
    <source>
        <dbReference type="Pfam" id="PF04937"/>
    </source>
</evidence>
<sequence>MATNKRKGGCPQNEIWEHYRQGNRDSEGHASGTCNFCGKTYSRGDMFTLQGHIANHCPSAPPHLIRKYQKVFEEKADNSKKRKFTNQTSLHDYHDTDEPLSQGRIDRINRALLKFFVCCGISFRVVESPFFIDFINKLNIAYNPPSRELLANRLFEDELGDINSKICKKLQMSDNLTLGEYIAEKIEDVINQVGVLKFSAIVSDNGSTVRKAHELIEKKFPNIINVRCMSHYINLMSCDIVQHPFADKLLKKVNILATFFRNNARASAKFCELLNTMNIKGGVIVPYCKTRWTTAYKSIDDVLRVKVILENMAANHSDLLTNDKIKSIICSWNFFNELKILRFILNPLSKPLNRGIWMRIVKYAGETAQKLGMDLAKARILCSHLLKYKNKESLFDQPYTEGIDNPIKWWSSIELEPPYLQQLAIHLFSICSNSASCEREFLICAFYGRGIKKNLQKFSNSELNNIINETLAEWPEFEEDDDEIAPEGDQELSNLKILNGLENFGFLEEEENEKTNGDVDGNNQNGNEVAGRGILNYNVDNLAKEFE</sequence>
<dbReference type="Proteomes" id="UP000233469">
    <property type="component" value="Unassembled WGS sequence"/>
</dbReference>
<organism evidence="8 9">
    <name type="scientific">Rhizophagus irregularis</name>
    <dbReference type="NCBI Taxonomy" id="588596"/>
    <lineage>
        <taxon>Eukaryota</taxon>
        <taxon>Fungi</taxon>
        <taxon>Fungi incertae sedis</taxon>
        <taxon>Mucoromycota</taxon>
        <taxon>Glomeromycotina</taxon>
        <taxon>Glomeromycetes</taxon>
        <taxon>Glomerales</taxon>
        <taxon>Glomeraceae</taxon>
        <taxon>Rhizophagus</taxon>
    </lineage>
</organism>
<dbReference type="PANTHER" id="PTHR46481:SF10">
    <property type="entry name" value="ZINC FINGER BED DOMAIN-CONTAINING PROTEIN 39"/>
    <property type="match status" value="1"/>
</dbReference>
<evidence type="ECO:0000256" key="6">
    <source>
        <dbReference type="SAM" id="MobiDB-lite"/>
    </source>
</evidence>
<dbReference type="GO" id="GO:0005634">
    <property type="term" value="C:nucleus"/>
    <property type="evidence" value="ECO:0007669"/>
    <property type="project" value="UniProtKB-SubCell"/>
</dbReference>
<dbReference type="VEuPathDB" id="FungiDB:RhiirFUN_009879"/>
<dbReference type="Pfam" id="PF04937">
    <property type="entry name" value="DUF659"/>
    <property type="match status" value="1"/>
</dbReference>
<evidence type="ECO:0000256" key="2">
    <source>
        <dbReference type="ARBA" id="ARBA00022723"/>
    </source>
</evidence>
<keyword evidence="3" id="KW-0863">Zinc-finger</keyword>
<dbReference type="SUPFAM" id="SSF53098">
    <property type="entry name" value="Ribonuclease H-like"/>
    <property type="match status" value="1"/>
</dbReference>
<evidence type="ECO:0000256" key="3">
    <source>
        <dbReference type="ARBA" id="ARBA00022771"/>
    </source>
</evidence>
<dbReference type="VEuPathDB" id="FungiDB:RhiirFUN_008775"/>
<gene>
    <name evidence="8" type="ORF">RhiirC2_829535</name>
</gene>
<keyword evidence="4" id="KW-0862">Zinc</keyword>
<protein>
    <recommendedName>
        <fullName evidence="7">DUF659 domain-containing protein</fullName>
    </recommendedName>
</protein>
<name>A0A2N1N9Z8_9GLOM</name>
<keyword evidence="2" id="KW-0479">Metal-binding</keyword>
<feature type="domain" description="DUF659" evidence="7">
    <location>
        <begin position="170"/>
        <end position="254"/>
    </location>
</feature>
<evidence type="ECO:0000313" key="8">
    <source>
        <dbReference type="EMBL" id="PKK70737.1"/>
    </source>
</evidence>
<dbReference type="GO" id="GO:0008270">
    <property type="term" value="F:zinc ion binding"/>
    <property type="evidence" value="ECO:0007669"/>
    <property type="project" value="UniProtKB-KW"/>
</dbReference>
<comment type="subcellular location">
    <subcellularLocation>
        <location evidence="1">Nucleus</location>
    </subcellularLocation>
</comment>
<keyword evidence="5" id="KW-0539">Nucleus</keyword>
<evidence type="ECO:0000256" key="4">
    <source>
        <dbReference type="ARBA" id="ARBA00022833"/>
    </source>
</evidence>